<evidence type="ECO:0000259" key="5">
    <source>
        <dbReference type="Pfam" id="PF00675"/>
    </source>
</evidence>
<dbReference type="SUPFAM" id="SSF63411">
    <property type="entry name" value="LuxS/MPP-like metallohydrolase"/>
    <property type="match status" value="4"/>
</dbReference>
<reference evidence="7 8" key="1">
    <citation type="submission" date="2019-03" db="EMBL/GenBank/DDBJ databases">
        <title>The complete genome sequence of Swingsia_sp. F3b2 LMG30590(T).</title>
        <authorList>
            <person name="Chua K.-O."/>
            <person name="Chan K.-G."/>
            <person name="See-Too W.-S."/>
        </authorList>
    </citation>
    <scope>NUCLEOTIDE SEQUENCE [LARGE SCALE GENOMIC DNA]</scope>
    <source>
        <strain evidence="7 8">F3b2</strain>
    </source>
</reference>
<dbReference type="InterPro" id="IPR050361">
    <property type="entry name" value="MPP/UQCRC_Complex"/>
</dbReference>
<feature type="domain" description="Peptidase M16 C-terminal" evidence="6">
    <location>
        <begin position="667"/>
        <end position="845"/>
    </location>
</feature>
<feature type="domain" description="Peptidase M16 C-terminal" evidence="6">
    <location>
        <begin position="226"/>
        <end position="393"/>
    </location>
</feature>
<dbReference type="PANTHER" id="PTHR11851:SF49">
    <property type="entry name" value="MITOCHONDRIAL-PROCESSING PEPTIDASE SUBUNIT ALPHA"/>
    <property type="match status" value="1"/>
</dbReference>
<keyword evidence="8" id="KW-1185">Reference proteome</keyword>
<dbReference type="Proteomes" id="UP000318709">
    <property type="component" value="Chromosome"/>
</dbReference>
<evidence type="ECO:0000256" key="1">
    <source>
        <dbReference type="ARBA" id="ARBA00007261"/>
    </source>
</evidence>
<feature type="domain" description="Peptidase M16 N-terminal" evidence="5">
    <location>
        <begin position="69"/>
        <end position="214"/>
    </location>
</feature>
<dbReference type="PANTHER" id="PTHR11851">
    <property type="entry name" value="METALLOPROTEASE"/>
    <property type="match status" value="1"/>
</dbReference>
<feature type="signal peptide" evidence="4">
    <location>
        <begin position="1"/>
        <end position="42"/>
    </location>
</feature>
<feature type="region of interest" description="Disordered" evidence="3">
    <location>
        <begin position="708"/>
        <end position="741"/>
    </location>
</feature>
<protein>
    <submittedName>
        <fullName evidence="7">Insulinase family protein</fullName>
    </submittedName>
</protein>
<dbReference type="Pfam" id="PF05193">
    <property type="entry name" value="Peptidase_M16_C"/>
    <property type="match status" value="2"/>
</dbReference>
<dbReference type="RefSeq" id="WP_141443352.1">
    <property type="nucleotide sequence ID" value="NZ_CP038231.1"/>
</dbReference>
<evidence type="ECO:0000259" key="6">
    <source>
        <dbReference type="Pfam" id="PF05193"/>
    </source>
</evidence>
<proteinExistence type="inferred from homology"/>
<evidence type="ECO:0000256" key="4">
    <source>
        <dbReference type="SAM" id="SignalP"/>
    </source>
</evidence>
<name>A0A4Y6U8W7_9PROT</name>
<gene>
    <name evidence="7" type="ORF">E3E12_04940</name>
</gene>
<evidence type="ECO:0000313" key="7">
    <source>
        <dbReference type="EMBL" id="QDH13644.1"/>
    </source>
</evidence>
<dbReference type="EMBL" id="CP038231">
    <property type="protein sequence ID" value="QDH13644.1"/>
    <property type="molecule type" value="Genomic_DNA"/>
</dbReference>
<dbReference type="KEGG" id="swf:E3E12_04940"/>
<keyword evidence="4" id="KW-0732">Signal</keyword>
<feature type="chain" id="PRO_5021284294" evidence="4">
    <location>
        <begin position="43"/>
        <end position="920"/>
    </location>
</feature>
<dbReference type="Pfam" id="PF00675">
    <property type="entry name" value="Peptidase_M16"/>
    <property type="match status" value="1"/>
</dbReference>
<dbReference type="AlphaFoldDB" id="A0A4Y6U8W7"/>
<evidence type="ECO:0000256" key="2">
    <source>
        <dbReference type="ARBA" id="ARBA00023049"/>
    </source>
</evidence>
<keyword evidence="2" id="KW-0482">Metalloprotease</keyword>
<evidence type="ECO:0000313" key="8">
    <source>
        <dbReference type="Proteomes" id="UP000318709"/>
    </source>
</evidence>
<keyword evidence="2" id="KW-0378">Hydrolase</keyword>
<accession>A0A4Y6U8W7</accession>
<dbReference type="GO" id="GO:0046872">
    <property type="term" value="F:metal ion binding"/>
    <property type="evidence" value="ECO:0007669"/>
    <property type="project" value="InterPro"/>
</dbReference>
<dbReference type="InterPro" id="IPR011765">
    <property type="entry name" value="Pept_M16_N"/>
</dbReference>
<organism evidence="7 8">
    <name type="scientific">Formicincola oecophyllae</name>
    <dbReference type="NCBI Taxonomy" id="2558361"/>
    <lineage>
        <taxon>Bacteria</taxon>
        <taxon>Pseudomonadati</taxon>
        <taxon>Pseudomonadota</taxon>
        <taxon>Alphaproteobacteria</taxon>
        <taxon>Acetobacterales</taxon>
        <taxon>Acetobacteraceae</taxon>
        <taxon>Formicincola</taxon>
    </lineage>
</organism>
<dbReference type="OrthoDB" id="9811314at2"/>
<keyword evidence="2" id="KW-0645">Protease</keyword>
<comment type="similarity">
    <text evidence="1">Belongs to the peptidase M16 family.</text>
</comment>
<dbReference type="Gene3D" id="3.30.830.10">
    <property type="entry name" value="Metalloenzyme, LuxS/M16 peptidase-like"/>
    <property type="match status" value="4"/>
</dbReference>
<dbReference type="InterPro" id="IPR011249">
    <property type="entry name" value="Metalloenz_LuxS/M16"/>
</dbReference>
<sequence length="920" mass="98294">MSLRLPFLPFFKNTRLTQWLLAGTALAAAHGLALGLTTPAQAAPPALATTATPTELHPLRATLANGLHVVIIRDALAPVVRTVLTYDVGSSEAPKGFPGTAHALEHMMFNGSKGLTRDQLATIGAEIGNDENASTTSDATQYYFTAPADDLDILLHIEAARMEGLDITPAEWSHEKGAIEQEVSRDLSNPVYRYLSQLRALLYANTPYDHDALGTRPSFDATTAPLLRHFYEQWYSPNNAVLVIAGDVQPEKALAEVKAIMGAVPARPLPARHDVKPGAAKAQTLHLNTDLPVGLVTVGWRMPGERSPDYAAATLLSDALSSQRGALFALVPAGKALEAGFMYEPEAQGGIGIAYAGFPKSANPTPLVKTLQGLMDHAWRHGVPAELVEAARKREIAGLEFDANSISGLASSWAQAVAVEKLQSPADMIAAFKRVTPEEVNQLARRLLDPAHAITAILTPSDKGKVLADKGFGGTESFGAAPKSVVPLPDWASAPLAKLTLPPPMPLPQVTHLPNGLTVLVMPEHVSHTVELVGSIRQNAALEQPKGQEGVADITDQMFLFGSTTRDRLKLARDLDNLAADESAGSSFSLSTLTPVFSKALGILADHELHPAFPEGAFRIIQAQAASAQAGVLESPGYRFGRAVRKALVPANDPTLRQATPESIKSLKLDDVKAYYHHTYRPDLTTIVVMGDITNDEAVKQVRAAFGDWKNEGPTPATTLPPVPLSKPSQADVSDPGRSQADVKLPETLGLDVRNPDRHALAVGNEILGGGFASKLLQDLRVRTGYVYGAGSSIGYSRTRTTFSVSFGADPDKVEPARKLALEDIKTLRTTLVSPDTLALAKATLLRGMPMGRSSFDDLAESWLSMIDLGLPLNAPDEGAKAVYSMTAIKVRKAFARWIRPEDLSTIILGPAPKGFKPTP</sequence>
<dbReference type="InterPro" id="IPR007863">
    <property type="entry name" value="Peptidase_M16_C"/>
</dbReference>
<evidence type="ECO:0000256" key="3">
    <source>
        <dbReference type="SAM" id="MobiDB-lite"/>
    </source>
</evidence>